<dbReference type="GO" id="GO:0004177">
    <property type="term" value="F:aminopeptidase activity"/>
    <property type="evidence" value="ECO:0007669"/>
    <property type="project" value="UniProtKB-KW"/>
</dbReference>
<comment type="cofactor">
    <cofactor evidence="1">
        <name>Co(2+)</name>
        <dbReference type="ChEBI" id="CHEBI:48828"/>
    </cofactor>
</comment>
<keyword evidence="7" id="KW-0479">Metal-binding</keyword>
<keyword evidence="6" id="KW-0645">Protease</keyword>
<reference evidence="11" key="1">
    <citation type="journal article" date="2019" name="Int. J. Syst. Evol. Microbiol.">
        <title>The Global Catalogue of Microorganisms (GCM) 10K type strain sequencing project: providing services to taxonomists for standard genome sequencing and annotation.</title>
        <authorList>
            <consortium name="The Broad Institute Genomics Platform"/>
            <consortium name="The Broad Institute Genome Sequencing Center for Infectious Disease"/>
            <person name="Wu L."/>
            <person name="Ma J."/>
        </authorList>
    </citation>
    <scope>NUCLEOTIDE SEQUENCE [LARGE SCALE GENOMIC DNA]</scope>
    <source>
        <strain evidence="11">CGMCC 1.12286</strain>
    </source>
</reference>
<evidence type="ECO:0000256" key="2">
    <source>
        <dbReference type="ARBA" id="ARBA00001946"/>
    </source>
</evidence>
<dbReference type="Proteomes" id="UP001597079">
    <property type="component" value="Unassembled WGS sequence"/>
</dbReference>
<sequence>MTEQLRKYAELAVKVGVNLQKGQHLVIGFGRRQVYPEHIEYARMLTEVAYDAGAKFVHVDWGDEWWMRETVARGSLETLATRAKWQASWVEQLAQEGAAFIAIPAPDPDLYQGVAHDRITQSERAVASAFRDFDNRRTGDQYRWVLTSAPTQAWANKVHPELPENERVQALWNDIFYCSRATGADPVRDWEDHVTTLQQRSDWLTKMKIKSLHYQAPGTDLTIELAPRHYWSSARHNALDGVPYVANIPTEEVYTTPNKTGVHGVVTSTLPLNHNGSMIEGMKLHFEGGRIVDYTADTGLEALKSIIEADEGSHFLGEVALVPIDSPIAQMNRLFYNTLFDENASCHLAIGRAYPLIEGGTKLAHAEWEAHGLNESLMHVDFMIGSNEMDIDALTMDGQTVPIFRGGKWATMI</sequence>
<dbReference type="PRINTS" id="PR00919">
    <property type="entry name" value="THERMOPTASE"/>
</dbReference>
<evidence type="ECO:0000256" key="9">
    <source>
        <dbReference type="ARBA" id="ARBA00023049"/>
    </source>
</evidence>
<gene>
    <name evidence="10" type="ORF">ACFSB2_02260</name>
</gene>
<evidence type="ECO:0000256" key="1">
    <source>
        <dbReference type="ARBA" id="ARBA00001941"/>
    </source>
</evidence>
<comment type="similarity">
    <text evidence="4">Belongs to the peptidase M29 family.</text>
</comment>
<organism evidence="10 11">
    <name type="scientific">Alicyclobacillus fodiniaquatilis</name>
    <dbReference type="NCBI Taxonomy" id="1661150"/>
    <lineage>
        <taxon>Bacteria</taxon>
        <taxon>Bacillati</taxon>
        <taxon>Bacillota</taxon>
        <taxon>Bacilli</taxon>
        <taxon>Bacillales</taxon>
        <taxon>Alicyclobacillaceae</taxon>
        <taxon>Alicyclobacillus</taxon>
    </lineage>
</organism>
<dbReference type="RefSeq" id="WP_377940969.1">
    <property type="nucleotide sequence ID" value="NZ_JBHUCX010000008.1"/>
</dbReference>
<comment type="cofactor">
    <cofactor evidence="3">
        <name>Zn(2+)</name>
        <dbReference type="ChEBI" id="CHEBI:29105"/>
    </cofactor>
</comment>
<accession>A0ABW4JD36</accession>
<dbReference type="Gene3D" id="3.40.1830.10">
    <property type="entry name" value="Thermophilic metalloprotease (M29)"/>
    <property type="match status" value="1"/>
</dbReference>
<evidence type="ECO:0000256" key="6">
    <source>
        <dbReference type="ARBA" id="ARBA00022670"/>
    </source>
</evidence>
<evidence type="ECO:0000256" key="5">
    <source>
        <dbReference type="ARBA" id="ARBA00022438"/>
    </source>
</evidence>
<evidence type="ECO:0000256" key="3">
    <source>
        <dbReference type="ARBA" id="ARBA00001947"/>
    </source>
</evidence>
<evidence type="ECO:0000256" key="7">
    <source>
        <dbReference type="ARBA" id="ARBA00022723"/>
    </source>
</evidence>
<keyword evidence="8" id="KW-0378">Hydrolase</keyword>
<dbReference type="EMBL" id="JBHUCX010000008">
    <property type="protein sequence ID" value="MFD1673536.1"/>
    <property type="molecule type" value="Genomic_DNA"/>
</dbReference>
<evidence type="ECO:0000256" key="4">
    <source>
        <dbReference type="ARBA" id="ARBA00008236"/>
    </source>
</evidence>
<dbReference type="PANTHER" id="PTHR34448">
    <property type="entry name" value="AMINOPEPTIDASE"/>
    <property type="match status" value="1"/>
</dbReference>
<evidence type="ECO:0000313" key="10">
    <source>
        <dbReference type="EMBL" id="MFD1673536.1"/>
    </source>
</evidence>
<comment type="cofactor">
    <cofactor evidence="2">
        <name>Mg(2+)</name>
        <dbReference type="ChEBI" id="CHEBI:18420"/>
    </cofactor>
</comment>
<dbReference type="Pfam" id="PF02073">
    <property type="entry name" value="Peptidase_M29"/>
    <property type="match status" value="1"/>
</dbReference>
<comment type="caution">
    <text evidence="10">The sequence shown here is derived from an EMBL/GenBank/DDBJ whole genome shotgun (WGS) entry which is preliminary data.</text>
</comment>
<keyword evidence="9" id="KW-0482">Metalloprotease</keyword>
<evidence type="ECO:0000256" key="8">
    <source>
        <dbReference type="ARBA" id="ARBA00022801"/>
    </source>
</evidence>
<evidence type="ECO:0000313" key="11">
    <source>
        <dbReference type="Proteomes" id="UP001597079"/>
    </source>
</evidence>
<name>A0ABW4JD36_9BACL</name>
<protein>
    <submittedName>
        <fullName evidence="10">Aminopeptidase</fullName>
    </submittedName>
</protein>
<dbReference type="PANTHER" id="PTHR34448:SF3">
    <property type="entry name" value="AMINOPEPTIDASE AMPS"/>
    <property type="match status" value="1"/>
</dbReference>
<dbReference type="InterPro" id="IPR052170">
    <property type="entry name" value="M29_Exopeptidase"/>
</dbReference>
<dbReference type="InterPro" id="IPR035097">
    <property type="entry name" value="M29_N-terminal"/>
</dbReference>
<keyword evidence="11" id="KW-1185">Reference proteome</keyword>
<dbReference type="InterPro" id="IPR000787">
    <property type="entry name" value="Peptidase_M29"/>
</dbReference>
<keyword evidence="5 10" id="KW-0031">Aminopeptidase</keyword>
<dbReference type="SUPFAM" id="SSF144052">
    <property type="entry name" value="Thermophilic metalloprotease-like"/>
    <property type="match status" value="1"/>
</dbReference>
<proteinExistence type="inferred from homology"/>